<dbReference type="InParanoid" id="A0A1Q3D390"/>
<reference evidence="2" key="1">
    <citation type="submission" date="2016-04" db="EMBL/GenBank/DDBJ databases">
        <title>Cephalotus genome sequencing.</title>
        <authorList>
            <person name="Fukushima K."/>
            <person name="Hasebe M."/>
            <person name="Fang X."/>
        </authorList>
    </citation>
    <scope>NUCLEOTIDE SEQUENCE [LARGE SCALE GENOMIC DNA]</scope>
    <source>
        <strain evidence="2">cv. St1</strain>
    </source>
</reference>
<evidence type="ECO:0000313" key="1">
    <source>
        <dbReference type="EMBL" id="GAV86967.1"/>
    </source>
</evidence>
<keyword evidence="2" id="KW-1185">Reference proteome</keyword>
<dbReference type="STRING" id="3775.A0A1Q3D390"/>
<sequence length="131" mass="14775">MVVCYRTCAVQHLLLLFPWNRAEINPNNQSLGGIIQAGVSEVVYFVEKRSNNSDIAYIASHKLLSMAVLQCLTYTEPLVAYLQSGKHKNYCELLYFLPMHVHAHTCYIRAVGRTLASIMSSKKLTITISKI</sequence>
<name>A0A1Q3D390_CEPFO</name>
<organism evidence="1 2">
    <name type="scientific">Cephalotus follicularis</name>
    <name type="common">Albany pitcher plant</name>
    <dbReference type="NCBI Taxonomy" id="3775"/>
    <lineage>
        <taxon>Eukaryota</taxon>
        <taxon>Viridiplantae</taxon>
        <taxon>Streptophyta</taxon>
        <taxon>Embryophyta</taxon>
        <taxon>Tracheophyta</taxon>
        <taxon>Spermatophyta</taxon>
        <taxon>Magnoliopsida</taxon>
        <taxon>eudicotyledons</taxon>
        <taxon>Gunneridae</taxon>
        <taxon>Pentapetalae</taxon>
        <taxon>rosids</taxon>
        <taxon>fabids</taxon>
        <taxon>Oxalidales</taxon>
        <taxon>Cephalotaceae</taxon>
        <taxon>Cephalotus</taxon>
    </lineage>
</organism>
<dbReference type="AlphaFoldDB" id="A0A1Q3D390"/>
<gene>
    <name evidence="1" type="ORF">CFOL_v3_30393</name>
</gene>
<dbReference type="OrthoDB" id="1744911at2759"/>
<comment type="caution">
    <text evidence="1">The sequence shown here is derived from an EMBL/GenBank/DDBJ whole genome shotgun (WGS) entry which is preliminary data.</text>
</comment>
<dbReference type="EMBL" id="BDDD01004118">
    <property type="protein sequence ID" value="GAV86967.1"/>
    <property type="molecule type" value="Genomic_DNA"/>
</dbReference>
<accession>A0A1Q3D390</accession>
<dbReference type="Proteomes" id="UP000187406">
    <property type="component" value="Unassembled WGS sequence"/>
</dbReference>
<proteinExistence type="predicted"/>
<protein>
    <submittedName>
        <fullName evidence="1">Uncharacterized protein</fullName>
    </submittedName>
</protein>
<evidence type="ECO:0000313" key="2">
    <source>
        <dbReference type="Proteomes" id="UP000187406"/>
    </source>
</evidence>